<dbReference type="InterPro" id="IPR038765">
    <property type="entry name" value="Papain-like_cys_pep_sf"/>
</dbReference>
<feature type="transmembrane region" description="Helical" evidence="3">
    <location>
        <begin position="21"/>
        <end position="52"/>
    </location>
</feature>
<dbReference type="SUPFAM" id="SSF54001">
    <property type="entry name" value="Cysteine proteinases"/>
    <property type="match status" value="1"/>
</dbReference>
<dbReference type="Proteomes" id="UP000481153">
    <property type="component" value="Unassembled WGS sequence"/>
</dbReference>
<keyword evidence="6" id="KW-1185">Reference proteome</keyword>
<dbReference type="GO" id="GO:0046872">
    <property type="term" value="F:metal ion binding"/>
    <property type="evidence" value="ECO:0007669"/>
    <property type="project" value="InterPro"/>
</dbReference>
<feature type="domain" description="Peptidase C83" evidence="4">
    <location>
        <begin position="204"/>
        <end position="256"/>
    </location>
</feature>
<keyword evidence="2" id="KW-0104">Cadmium</keyword>
<dbReference type="EMBL" id="VJMJ01000009">
    <property type="protein sequence ID" value="KAF0744717.1"/>
    <property type="molecule type" value="Genomic_DNA"/>
</dbReference>
<keyword evidence="3" id="KW-0812">Transmembrane</keyword>
<evidence type="ECO:0000256" key="1">
    <source>
        <dbReference type="ARBA" id="ARBA00012468"/>
    </source>
</evidence>
<keyword evidence="3" id="KW-0472">Membrane</keyword>
<dbReference type="Gene3D" id="3.90.70.30">
    <property type="entry name" value="Phytochelatin synthase, N-terminal domain"/>
    <property type="match status" value="1"/>
</dbReference>
<protein>
    <recommendedName>
        <fullName evidence="1">glutathione gamma-glutamylcysteinyltransferase</fullName>
        <ecNumber evidence="1">2.3.2.15</ecNumber>
    </recommendedName>
</protein>
<sequence length="270" mass="29587">MSLTYVEPPHHSTRLPAFVKCLLVIPTIIFALYMFVVSLVLGPLILLGLYLFKRDVVTSALTPASLESIEKNPRYRDAALLERVWKHPVGQQYLSGSLEFQFREGYCAPTTLRNVLKSIPTIPSDKIPSAKAGPSTASQYQVKIDAIGYTKSTIVYGSEGYAAFLEAIKLANNPQYRVALNFLHAALFGMGGPKYLPHVALGAILGGHFSNIVGYLEDVDMVAVFDVNEDFGPYLVDSKRLYSAVRASDVQSGRTRALIVSQILDSSVQA</sequence>
<gene>
    <name evidence="5" type="ORF">Ae201684_001174</name>
</gene>
<evidence type="ECO:0000313" key="6">
    <source>
        <dbReference type="Proteomes" id="UP000481153"/>
    </source>
</evidence>
<evidence type="ECO:0000256" key="2">
    <source>
        <dbReference type="ARBA" id="ARBA00022539"/>
    </source>
</evidence>
<dbReference type="EC" id="2.3.2.15" evidence="1"/>
<proteinExistence type="predicted"/>
<organism evidence="5 6">
    <name type="scientific">Aphanomyces euteiches</name>
    <dbReference type="NCBI Taxonomy" id="100861"/>
    <lineage>
        <taxon>Eukaryota</taxon>
        <taxon>Sar</taxon>
        <taxon>Stramenopiles</taxon>
        <taxon>Oomycota</taxon>
        <taxon>Saprolegniomycetes</taxon>
        <taxon>Saprolegniales</taxon>
        <taxon>Verrucalvaceae</taxon>
        <taxon>Aphanomyces</taxon>
    </lineage>
</organism>
<dbReference type="Pfam" id="PF05023">
    <property type="entry name" value="Phytochelatin"/>
    <property type="match status" value="1"/>
</dbReference>
<dbReference type="InterPro" id="IPR038156">
    <property type="entry name" value="PCS_N_sf"/>
</dbReference>
<name>A0A6G0XW45_9STRA</name>
<dbReference type="GO" id="GO:0016756">
    <property type="term" value="F:glutathione gamma-glutamylcysteinyltransferase activity"/>
    <property type="evidence" value="ECO:0007669"/>
    <property type="project" value="UniProtKB-EC"/>
</dbReference>
<dbReference type="InterPro" id="IPR007719">
    <property type="entry name" value="PCS_N"/>
</dbReference>
<evidence type="ECO:0000256" key="3">
    <source>
        <dbReference type="SAM" id="Phobius"/>
    </source>
</evidence>
<accession>A0A6G0XW45</accession>
<dbReference type="AlphaFoldDB" id="A0A6G0XW45"/>
<reference evidence="5 6" key="1">
    <citation type="submission" date="2019-07" db="EMBL/GenBank/DDBJ databases">
        <title>Genomics analysis of Aphanomyces spp. identifies a new class of oomycete effector associated with host adaptation.</title>
        <authorList>
            <person name="Gaulin E."/>
        </authorList>
    </citation>
    <scope>NUCLEOTIDE SEQUENCE [LARGE SCALE GENOMIC DNA]</scope>
    <source>
        <strain evidence="5 6">ATCC 201684</strain>
    </source>
</reference>
<evidence type="ECO:0000259" key="4">
    <source>
        <dbReference type="Pfam" id="PF05023"/>
    </source>
</evidence>
<dbReference type="GO" id="GO:0046938">
    <property type="term" value="P:phytochelatin biosynthetic process"/>
    <property type="evidence" value="ECO:0007669"/>
    <property type="project" value="InterPro"/>
</dbReference>
<dbReference type="VEuPathDB" id="FungiDB:AeMF1_011296"/>
<evidence type="ECO:0000313" key="5">
    <source>
        <dbReference type="EMBL" id="KAF0744717.1"/>
    </source>
</evidence>
<dbReference type="GO" id="GO:0010038">
    <property type="term" value="P:response to metal ion"/>
    <property type="evidence" value="ECO:0007669"/>
    <property type="project" value="InterPro"/>
</dbReference>
<comment type="caution">
    <text evidence="5">The sequence shown here is derived from an EMBL/GenBank/DDBJ whole genome shotgun (WGS) entry which is preliminary data.</text>
</comment>
<keyword evidence="3" id="KW-1133">Transmembrane helix</keyword>